<evidence type="ECO:0000313" key="8">
    <source>
        <dbReference type="Proteomes" id="UP000321926"/>
    </source>
</evidence>
<evidence type="ECO:0000256" key="1">
    <source>
        <dbReference type="ARBA" id="ARBA00010641"/>
    </source>
</evidence>
<dbReference type="Proteomes" id="UP000321926">
    <property type="component" value="Unassembled WGS sequence"/>
</dbReference>
<dbReference type="RefSeq" id="WP_147920848.1">
    <property type="nucleotide sequence ID" value="NZ_VRTY01000016.1"/>
</dbReference>
<gene>
    <name evidence="7" type="ORF">FVR03_06090</name>
</gene>
<reference evidence="7 8" key="1">
    <citation type="submission" date="2019-08" db="EMBL/GenBank/DDBJ databases">
        <authorList>
            <person name="Shi S."/>
        </authorList>
    </citation>
    <scope>NUCLEOTIDE SEQUENCE [LARGE SCALE GENOMIC DNA]</scope>
    <source>
        <strain evidence="7 8">GY10130</strain>
    </source>
</reference>
<feature type="domain" description="RNA polymerase sigma-70 region 2" evidence="5">
    <location>
        <begin position="23"/>
        <end position="90"/>
    </location>
</feature>
<dbReference type="SUPFAM" id="SSF88659">
    <property type="entry name" value="Sigma3 and sigma4 domains of RNA polymerase sigma factors"/>
    <property type="match status" value="1"/>
</dbReference>
<keyword evidence="8" id="KW-1185">Reference proteome</keyword>
<proteinExistence type="inferred from homology"/>
<evidence type="ECO:0000259" key="6">
    <source>
        <dbReference type="Pfam" id="PF08281"/>
    </source>
</evidence>
<protein>
    <submittedName>
        <fullName evidence="7">RNA polymerase sigma factor</fullName>
    </submittedName>
</protein>
<evidence type="ECO:0000256" key="3">
    <source>
        <dbReference type="ARBA" id="ARBA00023082"/>
    </source>
</evidence>
<dbReference type="EMBL" id="VRTY01000016">
    <property type="protein sequence ID" value="TXK49660.1"/>
    <property type="molecule type" value="Genomic_DNA"/>
</dbReference>
<dbReference type="CDD" id="cd06171">
    <property type="entry name" value="Sigma70_r4"/>
    <property type="match status" value="1"/>
</dbReference>
<comment type="caution">
    <text evidence="7">The sequence shown here is derived from an EMBL/GenBank/DDBJ whole genome shotgun (WGS) entry which is preliminary data.</text>
</comment>
<dbReference type="SUPFAM" id="SSF88946">
    <property type="entry name" value="Sigma2 domain of RNA polymerase sigma factors"/>
    <property type="match status" value="1"/>
</dbReference>
<evidence type="ECO:0000313" key="7">
    <source>
        <dbReference type="EMBL" id="TXK49660.1"/>
    </source>
</evidence>
<dbReference type="AlphaFoldDB" id="A0A5C8K8H3"/>
<dbReference type="InterPro" id="IPR007627">
    <property type="entry name" value="RNA_pol_sigma70_r2"/>
</dbReference>
<dbReference type="Pfam" id="PF08281">
    <property type="entry name" value="Sigma70_r4_2"/>
    <property type="match status" value="1"/>
</dbReference>
<evidence type="ECO:0000256" key="4">
    <source>
        <dbReference type="ARBA" id="ARBA00023163"/>
    </source>
</evidence>
<keyword evidence="3" id="KW-0731">Sigma factor</keyword>
<dbReference type="OrthoDB" id="9780326at2"/>
<dbReference type="PANTHER" id="PTHR43133:SF51">
    <property type="entry name" value="RNA POLYMERASE SIGMA FACTOR"/>
    <property type="match status" value="1"/>
</dbReference>
<dbReference type="InterPro" id="IPR039425">
    <property type="entry name" value="RNA_pol_sigma-70-like"/>
</dbReference>
<dbReference type="Gene3D" id="1.10.10.10">
    <property type="entry name" value="Winged helix-like DNA-binding domain superfamily/Winged helix DNA-binding domain"/>
    <property type="match status" value="1"/>
</dbReference>
<dbReference type="PANTHER" id="PTHR43133">
    <property type="entry name" value="RNA POLYMERASE ECF-TYPE SIGMA FACTO"/>
    <property type="match status" value="1"/>
</dbReference>
<evidence type="ECO:0000256" key="2">
    <source>
        <dbReference type="ARBA" id="ARBA00023015"/>
    </source>
</evidence>
<dbReference type="InterPro" id="IPR036388">
    <property type="entry name" value="WH-like_DNA-bd_sf"/>
</dbReference>
<dbReference type="Pfam" id="PF04542">
    <property type="entry name" value="Sigma70_r2"/>
    <property type="match status" value="1"/>
</dbReference>
<dbReference type="Gene3D" id="1.10.1740.10">
    <property type="match status" value="1"/>
</dbReference>
<keyword evidence="4" id="KW-0804">Transcription</keyword>
<dbReference type="NCBIfam" id="TIGR02937">
    <property type="entry name" value="sigma70-ECF"/>
    <property type="match status" value="1"/>
</dbReference>
<dbReference type="InterPro" id="IPR013249">
    <property type="entry name" value="RNA_pol_sigma70_r4_t2"/>
</dbReference>
<sequence length="179" mass="21222">MEDKEILEKFAHPDSRNLAFNQLIRKYQQKVYWHIRKMVIDHDDADDLTQEVFIKVWKNLETFRQDAQLYTWVYRIATNECLTFLSSKRKRFFLPIGDITAELADKIDTSSDLSGDDIQLKLQKALLRLPDKQRLVFNMRYYDELKYEDISEILGTSVGALKASYHLAAKKIEEFLKHD</sequence>
<comment type="similarity">
    <text evidence="1">Belongs to the sigma-70 factor family. ECF subfamily.</text>
</comment>
<dbReference type="InterPro" id="IPR013324">
    <property type="entry name" value="RNA_pol_sigma_r3/r4-like"/>
</dbReference>
<dbReference type="GO" id="GO:0006352">
    <property type="term" value="P:DNA-templated transcription initiation"/>
    <property type="evidence" value="ECO:0007669"/>
    <property type="project" value="InterPro"/>
</dbReference>
<accession>A0A5C8K8H3</accession>
<organism evidence="7 8">
    <name type="scientific">Pontibacter qinzhouensis</name>
    <dbReference type="NCBI Taxonomy" id="2603253"/>
    <lineage>
        <taxon>Bacteria</taxon>
        <taxon>Pseudomonadati</taxon>
        <taxon>Bacteroidota</taxon>
        <taxon>Cytophagia</taxon>
        <taxon>Cytophagales</taxon>
        <taxon>Hymenobacteraceae</taxon>
        <taxon>Pontibacter</taxon>
    </lineage>
</organism>
<dbReference type="GO" id="GO:0003677">
    <property type="term" value="F:DNA binding"/>
    <property type="evidence" value="ECO:0007669"/>
    <property type="project" value="InterPro"/>
</dbReference>
<keyword evidence="2" id="KW-0805">Transcription regulation</keyword>
<evidence type="ECO:0000259" key="5">
    <source>
        <dbReference type="Pfam" id="PF04542"/>
    </source>
</evidence>
<dbReference type="InterPro" id="IPR014284">
    <property type="entry name" value="RNA_pol_sigma-70_dom"/>
</dbReference>
<feature type="domain" description="RNA polymerase sigma factor 70 region 4 type 2" evidence="6">
    <location>
        <begin position="120"/>
        <end position="172"/>
    </location>
</feature>
<dbReference type="InterPro" id="IPR013325">
    <property type="entry name" value="RNA_pol_sigma_r2"/>
</dbReference>
<name>A0A5C8K8H3_9BACT</name>
<dbReference type="GO" id="GO:0016987">
    <property type="term" value="F:sigma factor activity"/>
    <property type="evidence" value="ECO:0007669"/>
    <property type="project" value="UniProtKB-KW"/>
</dbReference>